<protein>
    <submittedName>
        <fullName evidence="1">Uncharacterized protein</fullName>
    </submittedName>
</protein>
<reference evidence="1 2" key="1">
    <citation type="submission" date="2018-06" db="EMBL/GenBank/DDBJ databases">
        <authorList>
            <consortium name="Pathogen Informatics"/>
            <person name="Doyle S."/>
        </authorList>
    </citation>
    <scope>NUCLEOTIDE SEQUENCE [LARGE SCALE GENOMIC DNA]</scope>
    <source>
        <strain evidence="1 2">NCTC4524</strain>
    </source>
</reference>
<evidence type="ECO:0000313" key="1">
    <source>
        <dbReference type="EMBL" id="SUA29028.1"/>
    </source>
</evidence>
<accession>A0A378W9U0</accession>
<proteinExistence type="predicted"/>
<evidence type="ECO:0000313" key="2">
    <source>
        <dbReference type="Proteomes" id="UP000254945"/>
    </source>
</evidence>
<name>A0A378W9U0_9MYCO</name>
<organism evidence="1 2">
    <name type="scientific">Mycolicibacterium senegalense</name>
    <dbReference type="NCBI Taxonomy" id="1796"/>
    <lineage>
        <taxon>Bacteria</taxon>
        <taxon>Bacillati</taxon>
        <taxon>Actinomycetota</taxon>
        <taxon>Actinomycetes</taxon>
        <taxon>Mycobacteriales</taxon>
        <taxon>Mycobacteriaceae</taxon>
        <taxon>Mycolicibacterium</taxon>
    </lineage>
</organism>
<dbReference type="EMBL" id="UGQQ01000002">
    <property type="protein sequence ID" value="SUA29028.1"/>
    <property type="molecule type" value="Genomic_DNA"/>
</dbReference>
<sequence length="136" mass="14612">MIIINGMELDRLCRGTTLLTVPLVDGAVQVGIGGDFPTTTLAVSVSASSVRVRRLDGRSLQVHIVEDWRDATEPGVATQVFDEPVEELLLERRGGTWIPASATRGDGVALERFVGTLTRFALAKQRRAVVQDVGAA</sequence>
<dbReference type="Proteomes" id="UP000254945">
    <property type="component" value="Unassembled WGS sequence"/>
</dbReference>
<gene>
    <name evidence="1" type="ORF">NCTC4524_05014</name>
</gene>
<dbReference type="AlphaFoldDB" id="A0A378W9U0"/>